<feature type="transmembrane region" description="Helical" evidence="3">
    <location>
        <begin position="183"/>
        <end position="205"/>
    </location>
</feature>
<keyword evidence="2 3" id="KW-0812">Transmembrane</keyword>
<feature type="transmembrane region" description="Helical" evidence="3">
    <location>
        <begin position="296"/>
        <end position="319"/>
    </location>
</feature>
<dbReference type="GO" id="GO:0015990">
    <property type="term" value="P:electron transport coupled proton transport"/>
    <property type="evidence" value="ECO:0007669"/>
    <property type="project" value="TreeGrafter"/>
</dbReference>
<feature type="transmembrane region" description="Helical" evidence="3">
    <location>
        <begin position="419"/>
        <end position="436"/>
    </location>
</feature>
<dbReference type="InterPro" id="IPR001750">
    <property type="entry name" value="ND/Mrp_TM"/>
</dbReference>
<organism evidence="5 6">
    <name type="scientific">Rubripirellula amarantea</name>
    <dbReference type="NCBI Taxonomy" id="2527999"/>
    <lineage>
        <taxon>Bacteria</taxon>
        <taxon>Pseudomonadati</taxon>
        <taxon>Planctomycetota</taxon>
        <taxon>Planctomycetia</taxon>
        <taxon>Pirellulales</taxon>
        <taxon>Pirellulaceae</taxon>
        <taxon>Rubripirellula</taxon>
    </lineage>
</organism>
<evidence type="ECO:0000256" key="1">
    <source>
        <dbReference type="ARBA" id="ARBA00004127"/>
    </source>
</evidence>
<evidence type="ECO:0000256" key="3">
    <source>
        <dbReference type="SAM" id="Phobius"/>
    </source>
</evidence>
<feature type="transmembrane region" description="Helical" evidence="3">
    <location>
        <begin position="6"/>
        <end position="25"/>
    </location>
</feature>
<keyword evidence="5" id="KW-0560">Oxidoreductase</keyword>
<gene>
    <name evidence="5" type="primary">ndhD1</name>
    <name evidence="5" type="ORF">Pla22_15270</name>
</gene>
<dbReference type="Pfam" id="PF00361">
    <property type="entry name" value="Proton_antipo_M"/>
    <property type="match status" value="1"/>
</dbReference>
<feature type="transmembrane region" description="Helical" evidence="3">
    <location>
        <begin position="159"/>
        <end position="177"/>
    </location>
</feature>
<feature type="domain" description="NADH:quinone oxidoreductase/Mrp antiporter transmembrane" evidence="4">
    <location>
        <begin position="111"/>
        <end position="386"/>
    </location>
</feature>
<feature type="transmembrane region" description="Helical" evidence="3">
    <location>
        <begin position="374"/>
        <end position="398"/>
    </location>
</feature>
<dbReference type="GO" id="GO:0012505">
    <property type="term" value="C:endomembrane system"/>
    <property type="evidence" value="ECO:0007669"/>
    <property type="project" value="UniProtKB-SubCell"/>
</dbReference>
<evidence type="ECO:0000259" key="4">
    <source>
        <dbReference type="Pfam" id="PF00361"/>
    </source>
</evidence>
<feature type="transmembrane region" description="Helical" evidence="3">
    <location>
        <begin position="242"/>
        <end position="264"/>
    </location>
</feature>
<keyword evidence="6" id="KW-1185">Reference proteome</keyword>
<dbReference type="EC" id="1.6.5.-" evidence="5"/>
<proteinExistence type="predicted"/>
<keyword evidence="3" id="KW-0472">Membrane</keyword>
<reference evidence="5 6" key="1">
    <citation type="submission" date="2019-02" db="EMBL/GenBank/DDBJ databases">
        <title>Deep-cultivation of Planctomycetes and their phenomic and genomic characterization uncovers novel biology.</title>
        <authorList>
            <person name="Wiegand S."/>
            <person name="Jogler M."/>
            <person name="Boedeker C."/>
            <person name="Pinto D."/>
            <person name="Vollmers J."/>
            <person name="Rivas-Marin E."/>
            <person name="Kohn T."/>
            <person name="Peeters S.H."/>
            <person name="Heuer A."/>
            <person name="Rast P."/>
            <person name="Oberbeckmann S."/>
            <person name="Bunk B."/>
            <person name="Jeske O."/>
            <person name="Meyerdierks A."/>
            <person name="Storesund J.E."/>
            <person name="Kallscheuer N."/>
            <person name="Luecker S."/>
            <person name="Lage O.M."/>
            <person name="Pohl T."/>
            <person name="Merkel B.J."/>
            <person name="Hornburger P."/>
            <person name="Mueller R.-W."/>
            <person name="Bruemmer F."/>
            <person name="Labrenz M."/>
            <person name="Spormann A.M."/>
            <person name="Op Den Camp H."/>
            <person name="Overmann J."/>
            <person name="Amann R."/>
            <person name="Jetten M.S.M."/>
            <person name="Mascher T."/>
            <person name="Medema M.H."/>
            <person name="Devos D.P."/>
            <person name="Kaster A.-K."/>
            <person name="Ovreas L."/>
            <person name="Rohde M."/>
            <person name="Galperin M.Y."/>
            <person name="Jogler C."/>
        </authorList>
    </citation>
    <scope>NUCLEOTIDE SEQUENCE [LARGE SCALE GENOMIC DNA]</scope>
    <source>
        <strain evidence="5 6">Pla22</strain>
    </source>
</reference>
<feature type="transmembrane region" description="Helical" evidence="3">
    <location>
        <begin position="83"/>
        <end position="100"/>
    </location>
</feature>
<dbReference type="PANTHER" id="PTHR43507:SF1">
    <property type="entry name" value="NADH-UBIQUINONE OXIDOREDUCTASE CHAIN 4"/>
    <property type="match status" value="1"/>
</dbReference>
<dbReference type="InterPro" id="IPR003918">
    <property type="entry name" value="NADH_UbQ_OxRdtase"/>
</dbReference>
<feature type="transmembrane region" description="Helical" evidence="3">
    <location>
        <begin position="217"/>
        <end position="236"/>
    </location>
</feature>
<dbReference type="GO" id="GO:0008137">
    <property type="term" value="F:NADH dehydrogenase (ubiquinone) activity"/>
    <property type="evidence" value="ECO:0007669"/>
    <property type="project" value="InterPro"/>
</dbReference>
<name>A0A5C5WV47_9BACT</name>
<sequence>MAELHLPWLELSVLIPLVGAIVVAWMNDASRARKVCLAVCTLTLACATAEWFDFVSLGTFEAHDHWDFIEWTFHEDVFVIDELNSPLIPLAALLCLLTALSTLRTKVNRFSFSSMLTSEAILIATLSCRSAWVIVALLIAAIFPVLLELRSRGQCTRVFVAHMGLFAVLLVLGQSLVQLDFVVTGGGLLTAAALLRSGIVPLHCWMTDLFEKASFGTSLLFVTPMVGAYAVMRLVLPIAPDWALQSIAIVSLFTAVYAGSMALVQREARRFFCYLFLSHSSLVLVGLEIATPIGLTGALCVWLSVALSLTGFGLTLRCVEARTGRLSLSGFHGLYEHMPALGVLFLIMGLASIGFPGTIGFIGSELLIEGAIGVYPSVGMAVVLAMMLNGIAILNAYFRVFTGHRHTASISLRSRASERLTILILVVLVIGGGLFPQPGVQSRFHAASALLDQRSIARQGHQTSEPVLAHHDQP</sequence>
<keyword evidence="3" id="KW-1133">Transmembrane helix</keyword>
<evidence type="ECO:0000313" key="6">
    <source>
        <dbReference type="Proteomes" id="UP000316598"/>
    </source>
</evidence>
<dbReference type="Proteomes" id="UP000316598">
    <property type="component" value="Unassembled WGS sequence"/>
</dbReference>
<dbReference type="GO" id="GO:0048039">
    <property type="term" value="F:ubiquinone binding"/>
    <property type="evidence" value="ECO:0007669"/>
    <property type="project" value="TreeGrafter"/>
</dbReference>
<dbReference type="GO" id="GO:0016020">
    <property type="term" value="C:membrane"/>
    <property type="evidence" value="ECO:0007669"/>
    <property type="project" value="UniProtKB-SubCell"/>
</dbReference>
<comment type="caution">
    <text evidence="5">The sequence shown here is derived from an EMBL/GenBank/DDBJ whole genome shotgun (WGS) entry which is preliminary data.</text>
</comment>
<accession>A0A5C5WV47</accession>
<dbReference type="GO" id="GO:0042773">
    <property type="term" value="P:ATP synthesis coupled electron transport"/>
    <property type="evidence" value="ECO:0007669"/>
    <property type="project" value="InterPro"/>
</dbReference>
<evidence type="ECO:0000313" key="5">
    <source>
        <dbReference type="EMBL" id="TWT53893.1"/>
    </source>
</evidence>
<dbReference type="EMBL" id="SJPI01000001">
    <property type="protein sequence ID" value="TWT53893.1"/>
    <property type="molecule type" value="Genomic_DNA"/>
</dbReference>
<feature type="transmembrane region" description="Helical" evidence="3">
    <location>
        <begin position="120"/>
        <end position="147"/>
    </location>
</feature>
<dbReference type="OrthoDB" id="238919at2"/>
<feature type="transmembrane region" description="Helical" evidence="3">
    <location>
        <begin position="271"/>
        <end position="290"/>
    </location>
</feature>
<dbReference type="RefSeq" id="WP_146514026.1">
    <property type="nucleotide sequence ID" value="NZ_SJPI01000001.1"/>
</dbReference>
<evidence type="ECO:0000256" key="2">
    <source>
        <dbReference type="RuleBase" id="RU000320"/>
    </source>
</evidence>
<comment type="subcellular location">
    <subcellularLocation>
        <location evidence="1">Endomembrane system</location>
        <topology evidence="1">Multi-pass membrane protein</topology>
    </subcellularLocation>
    <subcellularLocation>
        <location evidence="2">Membrane</location>
        <topology evidence="2">Multi-pass membrane protein</topology>
    </subcellularLocation>
</comment>
<protein>
    <submittedName>
        <fullName evidence="5">NAD(P)H-quinone oxidoreductase chain 4 1</fullName>
        <ecNumber evidence="5">1.6.5.-</ecNumber>
    </submittedName>
</protein>
<dbReference type="PANTHER" id="PTHR43507">
    <property type="entry name" value="NADH-UBIQUINONE OXIDOREDUCTASE CHAIN 4"/>
    <property type="match status" value="1"/>
</dbReference>
<dbReference type="GO" id="GO:0003954">
    <property type="term" value="F:NADH dehydrogenase activity"/>
    <property type="evidence" value="ECO:0007669"/>
    <property type="project" value="TreeGrafter"/>
</dbReference>
<dbReference type="AlphaFoldDB" id="A0A5C5WV47"/>
<feature type="transmembrane region" description="Helical" evidence="3">
    <location>
        <begin position="340"/>
        <end position="362"/>
    </location>
</feature>